<evidence type="ECO:0000259" key="2">
    <source>
        <dbReference type="PROSITE" id="PS50215"/>
    </source>
</evidence>
<dbReference type="InterPro" id="IPR024079">
    <property type="entry name" value="MetalloPept_cat_dom_sf"/>
</dbReference>
<reference evidence="3 4" key="1">
    <citation type="submission" date="2022-12" db="EMBL/GenBank/DDBJ databases">
        <title>Chromosome-level genome assembly of true bugs.</title>
        <authorList>
            <person name="Ma L."/>
            <person name="Li H."/>
        </authorList>
    </citation>
    <scope>NUCLEOTIDE SEQUENCE [LARGE SCALE GENOMIC DNA]</scope>
    <source>
        <strain evidence="3">Lab_2022b</strain>
    </source>
</reference>
<dbReference type="SUPFAM" id="SSF55486">
    <property type="entry name" value="Metalloproteases ('zincins'), catalytic domain"/>
    <property type="match status" value="1"/>
</dbReference>
<evidence type="ECO:0000313" key="4">
    <source>
        <dbReference type="Proteomes" id="UP001461498"/>
    </source>
</evidence>
<evidence type="ECO:0000313" key="3">
    <source>
        <dbReference type="EMBL" id="KAK9501006.1"/>
    </source>
</evidence>
<dbReference type="GO" id="GO:0006508">
    <property type="term" value="P:proteolysis"/>
    <property type="evidence" value="ECO:0007669"/>
    <property type="project" value="InterPro"/>
</dbReference>
<dbReference type="Proteomes" id="UP001461498">
    <property type="component" value="Unassembled WGS sequence"/>
</dbReference>
<organism evidence="3 4">
    <name type="scientific">Rhynocoris fuscipes</name>
    <dbReference type="NCBI Taxonomy" id="488301"/>
    <lineage>
        <taxon>Eukaryota</taxon>
        <taxon>Metazoa</taxon>
        <taxon>Ecdysozoa</taxon>
        <taxon>Arthropoda</taxon>
        <taxon>Hexapoda</taxon>
        <taxon>Insecta</taxon>
        <taxon>Pterygota</taxon>
        <taxon>Neoptera</taxon>
        <taxon>Paraneoptera</taxon>
        <taxon>Hemiptera</taxon>
        <taxon>Heteroptera</taxon>
        <taxon>Panheteroptera</taxon>
        <taxon>Cimicomorpha</taxon>
        <taxon>Reduviidae</taxon>
        <taxon>Harpactorinae</taxon>
        <taxon>Harpactorini</taxon>
        <taxon>Rhynocoris</taxon>
    </lineage>
</organism>
<evidence type="ECO:0000256" key="1">
    <source>
        <dbReference type="PROSITE-ProRule" id="PRU00276"/>
    </source>
</evidence>
<dbReference type="Pfam" id="PF01421">
    <property type="entry name" value="Reprolysin"/>
    <property type="match status" value="1"/>
</dbReference>
<comment type="caution">
    <text evidence="3">The sequence shown here is derived from an EMBL/GenBank/DDBJ whole genome shotgun (WGS) entry which is preliminary data.</text>
</comment>
<dbReference type="InterPro" id="IPR050439">
    <property type="entry name" value="ADAMTS_ADAMTS-like"/>
</dbReference>
<dbReference type="GO" id="GO:0004222">
    <property type="term" value="F:metalloendopeptidase activity"/>
    <property type="evidence" value="ECO:0007669"/>
    <property type="project" value="InterPro"/>
</dbReference>
<comment type="caution">
    <text evidence="1">Lacks conserved residue(s) required for the propagation of feature annotation.</text>
</comment>
<sequence>MIVADNKMKEHHGNDLFSYVLTIMSVVSKIFKDASIGNRMTVALVNFSILQNQEYVLGKGNTNSSVMLTNFCHWQRKYNDPNDNSPQHHDTALLLTRSVKLLVFILLSLFLGC</sequence>
<dbReference type="PANTHER" id="PTHR13723:SF278">
    <property type="entry name" value="ADAM METALLOPEPTIDASE WITH THROMBOSPONDIN TYPE 1 MOTIF A, ISOFORM B"/>
    <property type="match status" value="1"/>
</dbReference>
<accession>A0AAW1CQ29</accession>
<dbReference type="AlphaFoldDB" id="A0AAW1CQ29"/>
<gene>
    <name evidence="3" type="ORF">O3M35_002144</name>
</gene>
<dbReference type="Gene3D" id="3.40.390.10">
    <property type="entry name" value="Collagenase (Catalytic Domain)"/>
    <property type="match status" value="1"/>
</dbReference>
<dbReference type="PANTHER" id="PTHR13723">
    <property type="entry name" value="ADAMTS A DISINTEGRIN AND METALLOPROTEASE WITH THROMBOSPONDIN MOTIFS PROTEASE"/>
    <property type="match status" value="1"/>
</dbReference>
<dbReference type="PROSITE" id="PS50215">
    <property type="entry name" value="ADAM_MEPRO"/>
    <property type="match status" value="1"/>
</dbReference>
<proteinExistence type="predicted"/>
<protein>
    <recommendedName>
        <fullName evidence="2">Peptidase M12B domain-containing protein</fullName>
    </recommendedName>
</protein>
<keyword evidence="4" id="KW-1185">Reference proteome</keyword>
<dbReference type="GO" id="GO:0031012">
    <property type="term" value="C:extracellular matrix"/>
    <property type="evidence" value="ECO:0007669"/>
    <property type="project" value="TreeGrafter"/>
</dbReference>
<feature type="domain" description="Peptidase M12B" evidence="2">
    <location>
        <begin position="1"/>
        <end position="96"/>
    </location>
</feature>
<name>A0AAW1CQ29_9HEMI</name>
<dbReference type="EMBL" id="JAPXFL010000010">
    <property type="protein sequence ID" value="KAK9501006.1"/>
    <property type="molecule type" value="Genomic_DNA"/>
</dbReference>
<dbReference type="GO" id="GO:0030198">
    <property type="term" value="P:extracellular matrix organization"/>
    <property type="evidence" value="ECO:0007669"/>
    <property type="project" value="TreeGrafter"/>
</dbReference>
<dbReference type="InterPro" id="IPR001590">
    <property type="entry name" value="Peptidase_M12B"/>
</dbReference>